<gene>
    <name evidence="1" type="ORF">CDQ84_01140</name>
</gene>
<dbReference type="KEGG" id="cthd:CDO33_04595"/>
<reference evidence="1 2" key="1">
    <citation type="submission" date="2017-06" db="EMBL/GenBank/DDBJ databases">
        <title>Investigating the central metabolism of Clostridium thermosuccinogenes.</title>
        <authorList>
            <person name="Koendjbiharie J.G."/>
            <person name="van Kranenburg R."/>
        </authorList>
    </citation>
    <scope>NUCLEOTIDE SEQUENCE [LARGE SCALE GENOMIC DNA]</scope>
    <source>
        <strain evidence="1 2">DSM 5806</strain>
    </source>
</reference>
<accession>A0A2K2FR92</accession>
<protein>
    <submittedName>
        <fullName evidence="1">Uncharacterized protein</fullName>
    </submittedName>
</protein>
<dbReference type="InterPro" id="IPR046169">
    <property type="entry name" value="DUF6171"/>
</dbReference>
<sequence length="87" mass="10084">MPPIEKCKGCREKVRLSEQETKQILEKAIKAGDEELADEETYKTRLEKCNECSALQYGTTCKYCGCIVRVKAKFINAKCPYPYEPRW</sequence>
<evidence type="ECO:0000313" key="2">
    <source>
        <dbReference type="Proteomes" id="UP000236151"/>
    </source>
</evidence>
<dbReference type="EMBL" id="NIOJ01000002">
    <property type="protein sequence ID" value="PNU01302.1"/>
    <property type="molecule type" value="Genomic_DNA"/>
</dbReference>
<name>A0A2K2FR92_9CLOT</name>
<dbReference type="OrthoDB" id="7061841at2"/>
<organism evidence="1 2">
    <name type="scientific">Clostridium thermosuccinogenes</name>
    <dbReference type="NCBI Taxonomy" id="84032"/>
    <lineage>
        <taxon>Bacteria</taxon>
        <taxon>Bacillati</taxon>
        <taxon>Bacillota</taxon>
        <taxon>Clostridia</taxon>
        <taxon>Eubacteriales</taxon>
        <taxon>Clostridiaceae</taxon>
        <taxon>Clostridium</taxon>
    </lineage>
</organism>
<keyword evidence="2" id="KW-1185">Reference proteome</keyword>
<comment type="caution">
    <text evidence="1">The sequence shown here is derived from an EMBL/GenBank/DDBJ whole genome shotgun (WGS) entry which is preliminary data.</text>
</comment>
<dbReference type="AlphaFoldDB" id="A0A2K2FR92"/>
<evidence type="ECO:0000313" key="1">
    <source>
        <dbReference type="EMBL" id="PNU01302.1"/>
    </source>
</evidence>
<dbReference type="Proteomes" id="UP000236151">
    <property type="component" value="Unassembled WGS sequence"/>
</dbReference>
<dbReference type="RefSeq" id="WP_103079881.1">
    <property type="nucleotide sequence ID" value="NZ_CP021850.1"/>
</dbReference>
<proteinExistence type="predicted"/>
<dbReference type="Pfam" id="PF19668">
    <property type="entry name" value="DUF6171"/>
    <property type="match status" value="1"/>
</dbReference>